<dbReference type="InterPro" id="IPR010730">
    <property type="entry name" value="HET"/>
</dbReference>
<evidence type="ECO:0000313" key="3">
    <source>
        <dbReference type="Proteomes" id="UP000016934"/>
    </source>
</evidence>
<dbReference type="eggNOG" id="ENOG502SJJD">
    <property type="taxonomic scope" value="Eukaryota"/>
</dbReference>
<accession>M2SVL4</accession>
<proteinExistence type="predicted"/>
<dbReference type="RefSeq" id="XP_007697865.1">
    <property type="nucleotide sequence ID" value="XM_007699675.1"/>
</dbReference>
<reference evidence="2 3" key="1">
    <citation type="journal article" date="2012" name="PLoS Pathog.">
        <title>Diverse lifestyles and strategies of plant pathogenesis encoded in the genomes of eighteen Dothideomycetes fungi.</title>
        <authorList>
            <person name="Ohm R.A."/>
            <person name="Feau N."/>
            <person name="Henrissat B."/>
            <person name="Schoch C.L."/>
            <person name="Horwitz B.A."/>
            <person name="Barry K.W."/>
            <person name="Condon B.J."/>
            <person name="Copeland A.C."/>
            <person name="Dhillon B."/>
            <person name="Glaser F."/>
            <person name="Hesse C.N."/>
            <person name="Kosti I."/>
            <person name="LaButti K."/>
            <person name="Lindquist E.A."/>
            <person name="Lucas S."/>
            <person name="Salamov A.A."/>
            <person name="Bradshaw R.E."/>
            <person name="Ciuffetti L."/>
            <person name="Hamelin R.C."/>
            <person name="Kema G.H.J."/>
            <person name="Lawrence C."/>
            <person name="Scott J.A."/>
            <person name="Spatafora J.W."/>
            <person name="Turgeon B.G."/>
            <person name="de Wit P.J.G.M."/>
            <person name="Zhong S."/>
            <person name="Goodwin S.B."/>
            <person name="Grigoriev I.V."/>
        </authorList>
    </citation>
    <scope>NUCLEOTIDE SEQUENCE [LARGE SCALE GENOMIC DNA]</scope>
    <source>
        <strain evidence="3">ND90Pr / ATCC 201652</strain>
    </source>
</reference>
<evidence type="ECO:0000259" key="1">
    <source>
        <dbReference type="Pfam" id="PF06985"/>
    </source>
</evidence>
<feature type="domain" description="Heterokaryon incompatibility" evidence="1">
    <location>
        <begin position="106"/>
        <end position="248"/>
    </location>
</feature>
<dbReference type="GeneID" id="19138238"/>
<dbReference type="PANTHER" id="PTHR24148">
    <property type="entry name" value="ANKYRIN REPEAT DOMAIN-CONTAINING PROTEIN 39 HOMOLOG-RELATED"/>
    <property type="match status" value="1"/>
</dbReference>
<dbReference type="KEGG" id="bsc:COCSADRAFT_353513"/>
<gene>
    <name evidence="2" type="ORF">COCSADRAFT_353513</name>
</gene>
<organism evidence="2 3">
    <name type="scientific">Cochliobolus sativus (strain ND90Pr / ATCC 201652)</name>
    <name type="common">Common root rot and spot blotch fungus</name>
    <name type="synonym">Bipolaris sorokiniana</name>
    <dbReference type="NCBI Taxonomy" id="665912"/>
    <lineage>
        <taxon>Eukaryota</taxon>
        <taxon>Fungi</taxon>
        <taxon>Dikarya</taxon>
        <taxon>Ascomycota</taxon>
        <taxon>Pezizomycotina</taxon>
        <taxon>Dothideomycetes</taxon>
        <taxon>Pleosporomycetidae</taxon>
        <taxon>Pleosporales</taxon>
        <taxon>Pleosporineae</taxon>
        <taxon>Pleosporaceae</taxon>
        <taxon>Bipolaris</taxon>
    </lineage>
</organism>
<dbReference type="Pfam" id="PF26639">
    <property type="entry name" value="Het-6_barrel"/>
    <property type="match status" value="1"/>
</dbReference>
<dbReference type="OrthoDB" id="2157530at2759"/>
<dbReference type="OMA" id="RQGFKLW"/>
<keyword evidence="3" id="KW-1185">Reference proteome</keyword>
<evidence type="ECO:0000313" key="2">
    <source>
        <dbReference type="EMBL" id="EMD66350.1"/>
    </source>
</evidence>
<protein>
    <recommendedName>
        <fullName evidence="1">Heterokaryon incompatibility domain-containing protein</fullName>
    </recommendedName>
</protein>
<sequence>MQYRPLDDTKNEIRVLKFLDVSSPVSTEDSIQCYIEHVPLEYSPHFQPRQENLQCQTDPVVWDVFTECVDLRDSTLEKSTLNETKYLSTIPNHNHTSDFRYTWGDFEALSYTWGEGGNKGSICVNGMDNAVPINLENALRALRDLPETRLGMYYWVDLLCINQDDKKEKNKQVKRMKDIYGRARAVIVWLGQEEQTDSHAVEIMRFICRNPCMKDLIQFPEYMPSRAQSALVAFTRKTYWTRSWIIQELAMNHNSTLILCGKFKLTRRMIRLGALCCRELLEITEILDYLSDDDLWQETQSLANRMYALVKFAFKPNVGIELSIVLSLIRWSKATIDKDKVYSILGLIDPGISADLIPDYFLSEQQVFTDFTKSVIKNSGNLHHIILGGIPDIKGWPSWVPDWRQPFLLKHIRYLRPFKASGDLPAKFRFEKGEEIENLLICNEFYVDVVDKVATETSQIGHFTRSSTDSNRYGDLTRQSIHQTMLLDCHGVTEEPLFEIPWIQNCDEYSASNNPFVDQEWIKLFQSRNYKQFHKFRENNKHFHIGGRSFQSLFPQSAGKNSDVSRISDALLAALVSLMQRSLITTKTGYLGLAPTTIHAGDVVAILLGSQIPTILRPVSDTRFQFVGECYIHGLMDGEILPHAFDEDVFEREFVLC</sequence>
<dbReference type="HOGENOM" id="CLU_004184_7_2_1"/>
<name>M2SVL4_COCSN</name>
<dbReference type="PANTHER" id="PTHR24148:SF64">
    <property type="entry name" value="HETEROKARYON INCOMPATIBILITY DOMAIN-CONTAINING PROTEIN"/>
    <property type="match status" value="1"/>
</dbReference>
<dbReference type="AlphaFoldDB" id="M2SVL4"/>
<dbReference type="Pfam" id="PF06985">
    <property type="entry name" value="HET"/>
    <property type="match status" value="1"/>
</dbReference>
<dbReference type="Proteomes" id="UP000016934">
    <property type="component" value="Unassembled WGS sequence"/>
</dbReference>
<dbReference type="InterPro" id="IPR052895">
    <property type="entry name" value="HetReg/Transcr_Mod"/>
</dbReference>
<dbReference type="EMBL" id="KB445640">
    <property type="protein sequence ID" value="EMD66350.1"/>
    <property type="molecule type" value="Genomic_DNA"/>
</dbReference>
<reference evidence="3" key="2">
    <citation type="journal article" date="2013" name="PLoS Genet.">
        <title>Comparative genome structure, secondary metabolite, and effector coding capacity across Cochliobolus pathogens.</title>
        <authorList>
            <person name="Condon B.J."/>
            <person name="Leng Y."/>
            <person name="Wu D."/>
            <person name="Bushley K.E."/>
            <person name="Ohm R.A."/>
            <person name="Otillar R."/>
            <person name="Martin J."/>
            <person name="Schackwitz W."/>
            <person name="Grimwood J."/>
            <person name="MohdZainudin N."/>
            <person name="Xue C."/>
            <person name="Wang R."/>
            <person name="Manning V.A."/>
            <person name="Dhillon B."/>
            <person name="Tu Z.J."/>
            <person name="Steffenson B.J."/>
            <person name="Salamov A."/>
            <person name="Sun H."/>
            <person name="Lowry S."/>
            <person name="LaButti K."/>
            <person name="Han J."/>
            <person name="Copeland A."/>
            <person name="Lindquist E."/>
            <person name="Barry K."/>
            <person name="Schmutz J."/>
            <person name="Baker S.E."/>
            <person name="Ciuffetti L.M."/>
            <person name="Grigoriev I.V."/>
            <person name="Zhong S."/>
            <person name="Turgeon B.G."/>
        </authorList>
    </citation>
    <scope>NUCLEOTIDE SEQUENCE [LARGE SCALE GENOMIC DNA]</scope>
    <source>
        <strain evidence="3">ND90Pr / ATCC 201652</strain>
    </source>
</reference>